<dbReference type="AlphaFoldDB" id="A0A1G7A5P6"/>
<reference evidence="3 4" key="1">
    <citation type="submission" date="2016-10" db="EMBL/GenBank/DDBJ databases">
        <authorList>
            <person name="de Groot N.N."/>
        </authorList>
    </citation>
    <scope>NUCLEOTIDE SEQUENCE [LARGE SCALE GENOMIC DNA]</scope>
    <source>
        <strain evidence="3 4">ATCC 700224</strain>
    </source>
</reference>
<sequence>MTTPRWPRALALLSVLTALALAPTAPAAAQSSEWTTDFGPLVLTVRDGDRVTGVYPSYNGRIEATLNRRDSALEGFWLQPSSEIRCDQARDGTHSWGLVSWSLRQGGTLQGQWSYCGNPPGSAGVWNGTFVSGTHPMDTGREQARVKPQAPAPTPAPVPPQHASGGNPGEPRPDAMEVARFLWGQYADPSRLKVLRADITCDARADLVLVYLDLDSPDGPSLSVAVRETGATLEQIPATYLDFDTGTFASLCGPGQMVDVSVVGDLAPERVLDLTGFSSPPACRVGLRLDDGMCDSVWVFTMPGQDRLTDLIIGRN</sequence>
<feature type="chain" id="PRO_5011528848" evidence="2">
    <location>
        <begin position="28"/>
        <end position="316"/>
    </location>
</feature>
<evidence type="ECO:0000313" key="4">
    <source>
        <dbReference type="Proteomes" id="UP000199412"/>
    </source>
</evidence>
<accession>A0A1G7A5P6</accession>
<evidence type="ECO:0000256" key="2">
    <source>
        <dbReference type="SAM" id="SignalP"/>
    </source>
</evidence>
<dbReference type="STRING" id="69960.SAMN05421720_103191"/>
<feature type="signal peptide" evidence="2">
    <location>
        <begin position="1"/>
        <end position="27"/>
    </location>
</feature>
<keyword evidence="4" id="KW-1185">Reference proteome</keyword>
<keyword evidence="2" id="KW-0732">Signal</keyword>
<feature type="compositionally biased region" description="Pro residues" evidence="1">
    <location>
        <begin position="150"/>
        <end position="160"/>
    </location>
</feature>
<evidence type="ECO:0000256" key="1">
    <source>
        <dbReference type="SAM" id="MobiDB-lite"/>
    </source>
</evidence>
<evidence type="ECO:0000313" key="3">
    <source>
        <dbReference type="EMBL" id="SDE10224.1"/>
    </source>
</evidence>
<organism evidence="3 4">
    <name type="scientific">Rhodospira trueperi</name>
    <dbReference type="NCBI Taxonomy" id="69960"/>
    <lineage>
        <taxon>Bacteria</taxon>
        <taxon>Pseudomonadati</taxon>
        <taxon>Pseudomonadota</taxon>
        <taxon>Alphaproteobacteria</taxon>
        <taxon>Rhodospirillales</taxon>
        <taxon>Rhodospirillaceae</taxon>
        <taxon>Rhodospira</taxon>
    </lineage>
</organism>
<dbReference type="Proteomes" id="UP000199412">
    <property type="component" value="Unassembled WGS sequence"/>
</dbReference>
<proteinExistence type="predicted"/>
<name>A0A1G7A5P6_9PROT</name>
<dbReference type="RefSeq" id="WP_092783774.1">
    <property type="nucleotide sequence ID" value="NZ_FNAP01000003.1"/>
</dbReference>
<dbReference type="EMBL" id="FNAP01000003">
    <property type="protein sequence ID" value="SDE10224.1"/>
    <property type="molecule type" value="Genomic_DNA"/>
</dbReference>
<protein>
    <submittedName>
        <fullName evidence="3">Uncharacterized protein</fullName>
    </submittedName>
</protein>
<gene>
    <name evidence="3" type="ORF">SAMN05421720_103191</name>
</gene>
<feature type="region of interest" description="Disordered" evidence="1">
    <location>
        <begin position="131"/>
        <end position="174"/>
    </location>
</feature>
<dbReference type="OrthoDB" id="7351963at2"/>